<dbReference type="PATRIC" id="fig|52133.19.peg.1193"/>
<gene>
    <name evidence="2" type="ORF">AVENLUH13518_01168</name>
</gene>
<dbReference type="Proteomes" id="UP000075544">
    <property type="component" value="Unassembled WGS sequence"/>
</dbReference>
<evidence type="ECO:0000313" key="2">
    <source>
        <dbReference type="EMBL" id="KXZ71592.1"/>
    </source>
</evidence>
<feature type="domain" description="HTH cro/C1-type" evidence="1">
    <location>
        <begin position="22"/>
        <end position="76"/>
    </location>
</feature>
<dbReference type="InterPro" id="IPR001387">
    <property type="entry name" value="Cro/C1-type_HTH"/>
</dbReference>
<dbReference type="InterPro" id="IPR010982">
    <property type="entry name" value="Lambda_DNA-bd_dom_sf"/>
</dbReference>
<name>A0A150HX19_9GAMM</name>
<dbReference type="GO" id="GO:0003677">
    <property type="term" value="F:DNA binding"/>
    <property type="evidence" value="ECO:0007669"/>
    <property type="project" value="InterPro"/>
</dbReference>
<dbReference type="PROSITE" id="PS50943">
    <property type="entry name" value="HTH_CROC1"/>
    <property type="match status" value="1"/>
</dbReference>
<dbReference type="CDD" id="cd00093">
    <property type="entry name" value="HTH_XRE"/>
    <property type="match status" value="1"/>
</dbReference>
<dbReference type="Pfam" id="PF01381">
    <property type="entry name" value="HTH_3"/>
    <property type="match status" value="1"/>
</dbReference>
<dbReference type="SUPFAM" id="SSF47413">
    <property type="entry name" value="lambda repressor-like DNA-binding domains"/>
    <property type="match status" value="1"/>
</dbReference>
<dbReference type="SMART" id="SM00530">
    <property type="entry name" value="HTH_XRE"/>
    <property type="match status" value="1"/>
</dbReference>
<proteinExistence type="predicted"/>
<evidence type="ECO:0000259" key="1">
    <source>
        <dbReference type="PROSITE" id="PS50943"/>
    </source>
</evidence>
<organism evidence="2 3">
    <name type="scientific">Acinetobacter venetianus</name>
    <dbReference type="NCBI Taxonomy" id="52133"/>
    <lineage>
        <taxon>Bacteria</taxon>
        <taxon>Pseudomonadati</taxon>
        <taxon>Pseudomonadota</taxon>
        <taxon>Gammaproteobacteria</taxon>
        <taxon>Moraxellales</taxon>
        <taxon>Moraxellaceae</taxon>
        <taxon>Acinetobacter</taxon>
    </lineage>
</organism>
<evidence type="ECO:0000313" key="3">
    <source>
        <dbReference type="Proteomes" id="UP000075544"/>
    </source>
</evidence>
<dbReference type="Gene3D" id="1.10.260.40">
    <property type="entry name" value="lambda repressor-like DNA-binding domains"/>
    <property type="match status" value="1"/>
</dbReference>
<dbReference type="AlphaFoldDB" id="A0A150HX19"/>
<sequence>MANKLKGFKIHMASRREIGKEIRSARKALGYTQKTLSEKIYVNKTTISEIENGHFTGSFDIFERVINGVGLQFEVSKKKHVFPHWDEIEALFAEND</sequence>
<reference evidence="2 3" key="1">
    <citation type="journal article" date="2016" name="Sci. Rep.">
        <title>Genomic and phenotypic characterization of the species Acinetobacter venetianus.</title>
        <authorList>
            <person name="Fondi M."/>
            <person name="Maida I."/>
            <person name="Perrin E."/>
            <person name="Orlandini V."/>
            <person name="La Torre L."/>
            <person name="Bosi E."/>
            <person name="Negroni A."/>
            <person name="Zanaroli G."/>
            <person name="Fava F."/>
            <person name="Decorosi F."/>
            <person name="Giovannetti L."/>
            <person name="Viti C."/>
            <person name="Vaneechoutte M."/>
            <person name="Dijkshoorn L."/>
            <person name="Fani R."/>
        </authorList>
    </citation>
    <scope>NUCLEOTIDE SEQUENCE [LARGE SCALE GENOMIC DNA]</scope>
    <source>
        <strain evidence="2 3">LUH13518</strain>
    </source>
</reference>
<dbReference type="EMBL" id="JRHX01000034">
    <property type="protein sequence ID" value="KXZ71592.1"/>
    <property type="molecule type" value="Genomic_DNA"/>
</dbReference>
<accession>A0A150HX19</accession>
<protein>
    <submittedName>
        <fullName evidence="2">Helix-turn-helix domain protein</fullName>
    </submittedName>
</protein>
<comment type="caution">
    <text evidence="2">The sequence shown here is derived from an EMBL/GenBank/DDBJ whole genome shotgun (WGS) entry which is preliminary data.</text>
</comment>